<dbReference type="EMBL" id="JWIN03000019">
    <property type="protein sequence ID" value="KAB1262467.1"/>
    <property type="molecule type" value="Genomic_DNA"/>
</dbReference>
<accession>A0A5N4CUG9</accession>
<gene>
    <name evidence="2" type="ORF">Cadr_000020907</name>
</gene>
<protein>
    <submittedName>
        <fullName evidence="2">Uncharacterized protein</fullName>
    </submittedName>
</protein>
<sequence length="116" mass="12393">MSREAAATRPDLALTLLCPLQTDCALWTVQLQRELPGQAVGGTRSAEPAALHVDAALRLRGERGPGLRALLRPEPGCPRNITHNVATAVNSRTAGKPDKKAGEQASSVARDLRPRR</sequence>
<evidence type="ECO:0000256" key="1">
    <source>
        <dbReference type="SAM" id="MobiDB-lite"/>
    </source>
</evidence>
<organism evidence="2 3">
    <name type="scientific">Camelus dromedarius</name>
    <name type="common">Dromedary</name>
    <name type="synonym">Arabian camel</name>
    <dbReference type="NCBI Taxonomy" id="9838"/>
    <lineage>
        <taxon>Eukaryota</taxon>
        <taxon>Metazoa</taxon>
        <taxon>Chordata</taxon>
        <taxon>Craniata</taxon>
        <taxon>Vertebrata</taxon>
        <taxon>Euteleostomi</taxon>
        <taxon>Mammalia</taxon>
        <taxon>Eutheria</taxon>
        <taxon>Laurasiatheria</taxon>
        <taxon>Artiodactyla</taxon>
        <taxon>Tylopoda</taxon>
        <taxon>Camelidae</taxon>
        <taxon>Camelus</taxon>
    </lineage>
</organism>
<comment type="caution">
    <text evidence="2">The sequence shown here is derived from an EMBL/GenBank/DDBJ whole genome shotgun (WGS) entry which is preliminary data.</text>
</comment>
<evidence type="ECO:0000313" key="2">
    <source>
        <dbReference type="EMBL" id="KAB1262467.1"/>
    </source>
</evidence>
<name>A0A5N4CUG9_CAMDR</name>
<feature type="region of interest" description="Disordered" evidence="1">
    <location>
        <begin position="87"/>
        <end position="116"/>
    </location>
</feature>
<dbReference type="Proteomes" id="UP000299084">
    <property type="component" value="Unassembled WGS sequence"/>
</dbReference>
<reference evidence="2 3" key="1">
    <citation type="journal article" date="2019" name="Mol. Ecol. Resour.">
        <title>Improving Illumina assemblies with Hi-C and long reads: an example with the North African dromedary.</title>
        <authorList>
            <person name="Elbers J.P."/>
            <person name="Rogers M.F."/>
            <person name="Perelman P.L."/>
            <person name="Proskuryakova A.A."/>
            <person name="Serdyukova N.A."/>
            <person name="Johnson W.E."/>
            <person name="Horin P."/>
            <person name="Corander J."/>
            <person name="Murphy D."/>
            <person name="Burger P.A."/>
        </authorList>
    </citation>
    <scope>NUCLEOTIDE SEQUENCE [LARGE SCALE GENOMIC DNA]</scope>
    <source>
        <strain evidence="2">Drom800</strain>
        <tissue evidence="2">Blood</tissue>
    </source>
</reference>
<proteinExistence type="predicted"/>
<dbReference type="AlphaFoldDB" id="A0A5N4CUG9"/>
<keyword evidence="3" id="KW-1185">Reference proteome</keyword>
<evidence type="ECO:0000313" key="3">
    <source>
        <dbReference type="Proteomes" id="UP000299084"/>
    </source>
</evidence>